<keyword evidence="5 7" id="KW-1133">Transmembrane helix</keyword>
<feature type="transmembrane region" description="Helical" evidence="7">
    <location>
        <begin position="83"/>
        <end position="102"/>
    </location>
</feature>
<feature type="transmembrane region" description="Helical" evidence="7">
    <location>
        <begin position="280"/>
        <end position="298"/>
    </location>
</feature>
<accession>A0A9D1L619</accession>
<evidence type="ECO:0000256" key="2">
    <source>
        <dbReference type="ARBA" id="ARBA00004936"/>
    </source>
</evidence>
<dbReference type="EMBL" id="DVMQ01000018">
    <property type="protein sequence ID" value="HIU24608.1"/>
    <property type="molecule type" value="Genomic_DNA"/>
</dbReference>
<proteinExistence type="predicted"/>
<dbReference type="Gene3D" id="3.40.720.10">
    <property type="entry name" value="Alkaline Phosphatase, subunit A"/>
    <property type="match status" value="1"/>
</dbReference>
<evidence type="ECO:0000313" key="10">
    <source>
        <dbReference type="Proteomes" id="UP000824078"/>
    </source>
</evidence>
<reference evidence="9" key="2">
    <citation type="journal article" date="2021" name="PeerJ">
        <title>Extensive microbial diversity within the chicken gut microbiome revealed by metagenomics and culture.</title>
        <authorList>
            <person name="Gilroy R."/>
            <person name="Ravi A."/>
            <person name="Getino M."/>
            <person name="Pursley I."/>
            <person name="Horton D.L."/>
            <person name="Alikhan N.F."/>
            <person name="Baker D."/>
            <person name="Gharbi K."/>
            <person name="Hall N."/>
            <person name="Watson M."/>
            <person name="Adriaenssens E.M."/>
            <person name="Foster-Nyarko E."/>
            <person name="Jarju S."/>
            <person name="Secka A."/>
            <person name="Antonio M."/>
            <person name="Oren A."/>
            <person name="Chaudhuri R.R."/>
            <person name="La Ragione R."/>
            <person name="Hildebrand F."/>
            <person name="Pallen M.J."/>
        </authorList>
    </citation>
    <scope>NUCLEOTIDE SEQUENCE</scope>
    <source>
        <strain evidence="9">ChiHjej12B11-29160</strain>
    </source>
</reference>
<evidence type="ECO:0000256" key="3">
    <source>
        <dbReference type="ARBA" id="ARBA00022475"/>
    </source>
</evidence>
<dbReference type="Proteomes" id="UP000824078">
    <property type="component" value="Unassembled WGS sequence"/>
</dbReference>
<feature type="transmembrane region" description="Helical" evidence="7">
    <location>
        <begin position="170"/>
        <end position="192"/>
    </location>
</feature>
<dbReference type="InterPro" id="IPR017850">
    <property type="entry name" value="Alkaline_phosphatase_core_sf"/>
</dbReference>
<evidence type="ECO:0000256" key="6">
    <source>
        <dbReference type="ARBA" id="ARBA00023136"/>
    </source>
</evidence>
<reference evidence="9" key="1">
    <citation type="submission" date="2020-10" db="EMBL/GenBank/DDBJ databases">
        <authorList>
            <person name="Gilroy R."/>
        </authorList>
    </citation>
    <scope>NUCLEOTIDE SEQUENCE</scope>
    <source>
        <strain evidence="9">ChiHjej12B11-29160</strain>
    </source>
</reference>
<protein>
    <submittedName>
        <fullName evidence="9">LTA synthase family protein</fullName>
    </submittedName>
</protein>
<keyword evidence="6 7" id="KW-0472">Membrane</keyword>
<gene>
    <name evidence="9" type="ORF">IAD17_06770</name>
</gene>
<dbReference type="CDD" id="cd16015">
    <property type="entry name" value="LTA_synthase"/>
    <property type="match status" value="1"/>
</dbReference>
<feature type="transmembrane region" description="Helical" evidence="7">
    <location>
        <begin position="199"/>
        <end position="217"/>
    </location>
</feature>
<evidence type="ECO:0000256" key="7">
    <source>
        <dbReference type="SAM" id="Phobius"/>
    </source>
</evidence>
<evidence type="ECO:0000313" key="9">
    <source>
        <dbReference type="EMBL" id="HIU24608.1"/>
    </source>
</evidence>
<evidence type="ECO:0000256" key="5">
    <source>
        <dbReference type="ARBA" id="ARBA00022989"/>
    </source>
</evidence>
<organism evidence="9 10">
    <name type="scientific">Candidatus Coprovicinus avistercoris</name>
    <dbReference type="NCBI Taxonomy" id="2840754"/>
    <lineage>
        <taxon>Bacteria</taxon>
        <taxon>Bacillati</taxon>
        <taxon>Actinomycetota</taxon>
        <taxon>Coriobacteriia</taxon>
        <taxon>Coriobacteriales</taxon>
        <taxon>Coriobacteriaceae</taxon>
        <taxon>Coriobacteriaceae incertae sedis</taxon>
        <taxon>Candidatus Coprovicinus</taxon>
    </lineage>
</organism>
<dbReference type="InterPro" id="IPR050448">
    <property type="entry name" value="OpgB/LTA_synthase_biosynth"/>
</dbReference>
<dbReference type="InterPro" id="IPR000917">
    <property type="entry name" value="Sulfatase_N"/>
</dbReference>
<feature type="domain" description="Sulfatase N-terminal" evidence="8">
    <location>
        <begin position="385"/>
        <end position="677"/>
    </location>
</feature>
<dbReference type="SUPFAM" id="SSF53649">
    <property type="entry name" value="Alkaline phosphatase-like"/>
    <property type="match status" value="1"/>
</dbReference>
<name>A0A9D1L619_9ACTN</name>
<keyword evidence="4 7" id="KW-0812">Transmembrane</keyword>
<evidence type="ECO:0000259" key="8">
    <source>
        <dbReference type="Pfam" id="PF00884"/>
    </source>
</evidence>
<evidence type="ECO:0000256" key="1">
    <source>
        <dbReference type="ARBA" id="ARBA00004651"/>
    </source>
</evidence>
<comment type="subcellular location">
    <subcellularLocation>
        <location evidence="1">Cell membrane</location>
        <topology evidence="1">Multi-pass membrane protein</topology>
    </subcellularLocation>
</comment>
<evidence type="ECO:0000256" key="4">
    <source>
        <dbReference type="ARBA" id="ARBA00022692"/>
    </source>
</evidence>
<feature type="transmembrane region" description="Helical" evidence="7">
    <location>
        <begin position="251"/>
        <end position="271"/>
    </location>
</feature>
<sequence length="742" mass="81251">MTATDKIEPSLPSASPALPGIVALIPLLAIAALIVGCFYFVKKYREANAPIPRLVFVWVAPQFALLVLATVSCFLQAAGTSPVVFVVVCLITLVCGILTLYVHLPHAPKAEPEDSSANNTKNSSSKQSSAKALPINLRALGIDVLVIIVAAALAFMAIDLPWSEWLFPTNPLSIAIQAAVLIGAMVIMLSLCQGHGGGMAALVLVCAIIGMVQYFTAQFRGQALLPGDILAAPTAAAVSTGYRYVFTNNCMIALACASLAFFICSFARPVLRGGKSWMRVLSRLAVSALIVALGVQGYTSVNLRLDYDIVMDYWNNSRLLLSYCEQGFIPTFLSGMQSMPIEKPEGYSAEDAERLEAEAASAYDEIASQDQNRMAAEEQFESIQPNVVVVMNESFADLSTFENLWAGYEGPTYFKYGFTGTAQRGNLTVSVNGGGTCNSEFEFLTGNSCAFIGYGKHPYATYDLEGVPNMAQDFSDIGYATTAIHPNLASNWNRETVYEQFGFDQFIDITGFEGAETLHSGVTDAATYEKVVEVLEQSDQPQFIFDVTMQNHSGYDQNNISADKLTTYHSDALDDEGNRQMNEYLSCIQASDEDLQYLVSMLSELDEPTVLVFFGDHQPFLTDWFNHNIYGGDTDEIMHQQRMFHTTYAMWANYDIAGNEQNDTQVNMSLNYLGATVKQIIGAPLTERDKANLTYFSKVPALNPFGYQTPDGAWYDLEGGPEAGIIDDMAKVQYLRFATYVQ</sequence>
<feature type="transmembrane region" description="Helical" evidence="7">
    <location>
        <begin position="53"/>
        <end position="77"/>
    </location>
</feature>
<dbReference type="AlphaFoldDB" id="A0A9D1L619"/>
<comment type="pathway">
    <text evidence="2">Cell wall biogenesis; lipoteichoic acid biosynthesis.</text>
</comment>
<comment type="caution">
    <text evidence="9">The sequence shown here is derived from an EMBL/GenBank/DDBJ whole genome shotgun (WGS) entry which is preliminary data.</text>
</comment>
<dbReference type="PANTHER" id="PTHR47371">
    <property type="entry name" value="LIPOTEICHOIC ACID SYNTHASE"/>
    <property type="match status" value="1"/>
</dbReference>
<dbReference type="Pfam" id="PF00884">
    <property type="entry name" value="Sulfatase"/>
    <property type="match status" value="1"/>
</dbReference>
<feature type="transmembrane region" description="Helical" evidence="7">
    <location>
        <begin position="135"/>
        <end position="158"/>
    </location>
</feature>
<keyword evidence="3" id="KW-1003">Cell membrane</keyword>
<dbReference type="PANTHER" id="PTHR47371:SF3">
    <property type="entry name" value="PHOSPHOGLYCEROL TRANSFERASE I"/>
    <property type="match status" value="1"/>
</dbReference>
<feature type="transmembrane region" description="Helical" evidence="7">
    <location>
        <begin position="20"/>
        <end position="41"/>
    </location>
</feature>
<dbReference type="GO" id="GO:0005886">
    <property type="term" value="C:plasma membrane"/>
    <property type="evidence" value="ECO:0007669"/>
    <property type="project" value="UniProtKB-SubCell"/>
</dbReference>